<accession>A0A183FI29</accession>
<evidence type="ECO:0000313" key="5">
    <source>
        <dbReference type="EMBL" id="VDO68524.1"/>
    </source>
</evidence>
<dbReference type="Pfam" id="PF01549">
    <property type="entry name" value="ShK"/>
    <property type="match status" value="3"/>
</dbReference>
<evidence type="ECO:0000313" key="7">
    <source>
        <dbReference type="WBParaSite" id="HPBE_0000649801-mRNA-1"/>
    </source>
</evidence>
<dbReference type="OrthoDB" id="5863778at2759"/>
<evidence type="ECO:0000256" key="2">
    <source>
        <dbReference type="ARBA" id="ARBA00023157"/>
    </source>
</evidence>
<name>A0A183FI29_HELPZ</name>
<dbReference type="PANTHER" id="PTHR46219:SF5">
    <property type="entry name" value="SHKT DOMAIN-CONTAINING PROTEIN"/>
    <property type="match status" value="1"/>
</dbReference>
<keyword evidence="2" id="KW-1015">Disulfide bond</keyword>
<dbReference type="InterPro" id="IPR003582">
    <property type="entry name" value="ShKT_dom"/>
</dbReference>
<keyword evidence="6" id="KW-1185">Reference proteome</keyword>
<dbReference type="WBParaSite" id="HPBE_0000649801-mRNA-1">
    <property type="protein sequence ID" value="HPBE_0000649801-mRNA-1"/>
    <property type="gene ID" value="HPBE_0000649801"/>
</dbReference>
<evidence type="ECO:0000259" key="4">
    <source>
        <dbReference type="PROSITE" id="PS51670"/>
    </source>
</evidence>
<feature type="domain" description="ShKT" evidence="4">
    <location>
        <begin position="1"/>
        <end position="12"/>
    </location>
</feature>
<protein>
    <submittedName>
        <fullName evidence="7">ShTK domain protein</fullName>
    </submittedName>
</protein>
<evidence type="ECO:0000313" key="6">
    <source>
        <dbReference type="Proteomes" id="UP000050761"/>
    </source>
</evidence>
<proteinExistence type="predicted"/>
<sequence>MAEQCRRTCGKCPDQQQDNAVTPDPNLLCLDCVDSVNPRSGLSDCPLHPQLCNDSLYRQLMLEKCPKTCGRCSDQGNPDVSTASTVTSGCSDRLNPMTDASDCPRSVDLCRNPAYLSLMQEQCPRTCGFC</sequence>
<dbReference type="AlphaFoldDB" id="A0A183FI29"/>
<dbReference type="SMART" id="SM00254">
    <property type="entry name" value="ShKT"/>
    <property type="match status" value="2"/>
</dbReference>
<organism evidence="6 7">
    <name type="scientific">Heligmosomoides polygyrus</name>
    <name type="common">Parasitic roundworm</name>
    <dbReference type="NCBI Taxonomy" id="6339"/>
    <lineage>
        <taxon>Eukaryota</taxon>
        <taxon>Metazoa</taxon>
        <taxon>Ecdysozoa</taxon>
        <taxon>Nematoda</taxon>
        <taxon>Chromadorea</taxon>
        <taxon>Rhabditida</taxon>
        <taxon>Rhabditina</taxon>
        <taxon>Rhabditomorpha</taxon>
        <taxon>Strongyloidea</taxon>
        <taxon>Heligmosomidae</taxon>
        <taxon>Heligmosomoides</taxon>
    </lineage>
</organism>
<keyword evidence="1" id="KW-0732">Signal</keyword>
<feature type="domain" description="ShKT" evidence="4">
    <location>
        <begin position="32"/>
        <end position="72"/>
    </location>
</feature>
<dbReference type="Proteomes" id="UP000050761">
    <property type="component" value="Unassembled WGS sequence"/>
</dbReference>
<dbReference type="FunFam" id="1.10.10.1940:FF:000002">
    <property type="entry name" value="PHAryngeal gland Toxin-related"/>
    <property type="match status" value="1"/>
</dbReference>
<evidence type="ECO:0000256" key="1">
    <source>
        <dbReference type="ARBA" id="ARBA00022729"/>
    </source>
</evidence>
<dbReference type="EMBL" id="UZAH01025677">
    <property type="protein sequence ID" value="VDO68524.1"/>
    <property type="molecule type" value="Genomic_DNA"/>
</dbReference>
<feature type="domain" description="ShKT" evidence="4">
    <location>
        <begin position="90"/>
        <end position="130"/>
    </location>
</feature>
<gene>
    <name evidence="5" type="ORF">HPBE_LOCUS6499</name>
</gene>
<reference evidence="7" key="2">
    <citation type="submission" date="2019-09" db="UniProtKB">
        <authorList>
            <consortium name="WormBaseParasite"/>
        </authorList>
    </citation>
    <scope>IDENTIFICATION</scope>
</reference>
<dbReference type="Gene3D" id="1.10.10.1940">
    <property type="match status" value="1"/>
</dbReference>
<dbReference type="PROSITE" id="PS51670">
    <property type="entry name" value="SHKT"/>
    <property type="match status" value="3"/>
</dbReference>
<dbReference type="PANTHER" id="PTHR46219">
    <property type="entry name" value="PROTEIN CBG11138"/>
    <property type="match status" value="1"/>
</dbReference>
<dbReference type="Gene3D" id="1.10.10.1870">
    <property type="entry name" value="ShTK domain-like"/>
    <property type="match status" value="1"/>
</dbReference>
<reference evidence="5 6" key="1">
    <citation type="submission" date="2018-11" db="EMBL/GenBank/DDBJ databases">
        <authorList>
            <consortium name="Pathogen Informatics"/>
        </authorList>
    </citation>
    <scope>NUCLEOTIDE SEQUENCE [LARGE SCALE GENOMIC DNA]</scope>
</reference>
<evidence type="ECO:0000256" key="3">
    <source>
        <dbReference type="PROSITE-ProRule" id="PRU01005"/>
    </source>
</evidence>
<accession>A0A3P7YBF4</accession>
<comment type="caution">
    <text evidence="3">Lacks conserved residue(s) required for the propagation of feature annotation.</text>
</comment>